<dbReference type="Pfam" id="PF14275">
    <property type="entry name" value="DUF4362"/>
    <property type="match status" value="1"/>
</dbReference>
<gene>
    <name evidence="1" type="ORF">QPK24_10325</name>
</gene>
<dbReference type="Proteomes" id="UP001236415">
    <property type="component" value="Chromosome"/>
</dbReference>
<organism evidence="1 2">
    <name type="scientific">Paenibacillus polygoni</name>
    <dbReference type="NCBI Taxonomy" id="3050112"/>
    <lineage>
        <taxon>Bacteria</taxon>
        <taxon>Bacillati</taxon>
        <taxon>Bacillota</taxon>
        <taxon>Bacilli</taxon>
        <taxon>Bacillales</taxon>
        <taxon>Paenibacillaceae</taxon>
        <taxon>Paenibacillus</taxon>
    </lineage>
</organism>
<protein>
    <submittedName>
        <fullName evidence="1">DUF4362 domain-containing protein</fullName>
    </submittedName>
</protein>
<evidence type="ECO:0000313" key="1">
    <source>
        <dbReference type="EMBL" id="WIV21029.1"/>
    </source>
</evidence>
<reference evidence="1 2" key="1">
    <citation type="submission" date="2023-06" db="EMBL/GenBank/DDBJ databases">
        <title>Paenibacillus polygonum sp. nov., an endophytic bacterium, isolated from Polygonum lapathifolium L. in Nanji Wetland National Nature Reserve, South of Poyang Lake, Jiangxi Province, China.</title>
        <authorList>
            <person name="Yu Z."/>
        </authorList>
    </citation>
    <scope>NUCLEOTIDE SEQUENCE [LARGE SCALE GENOMIC DNA]</scope>
    <source>
        <strain evidence="1 2">C31</strain>
    </source>
</reference>
<dbReference type="InterPro" id="IPR025372">
    <property type="entry name" value="DUF4362"/>
</dbReference>
<dbReference type="EMBL" id="CP127162">
    <property type="protein sequence ID" value="WIV21029.1"/>
    <property type="molecule type" value="Genomic_DNA"/>
</dbReference>
<dbReference type="RefSeq" id="WP_285748421.1">
    <property type="nucleotide sequence ID" value="NZ_CP127162.1"/>
</dbReference>
<sequence length="179" mass="19931">MIVIDLFKVFMVLGMAVLITSCSTQNNENHSDKAKNDVAATDAKVRTLPKVEKPYLPEKAAENGDIVNVHGKFSNLEKWQVFLENIERKNADAIRITQYTTEGDPILYELSFNGEQIAYTYNDSMDAFGGQTKGKQNTLCGGITKREPMDDSQAPNVYLLTGCKAQDVGNTFYFSENLS</sequence>
<evidence type="ECO:0000313" key="2">
    <source>
        <dbReference type="Proteomes" id="UP001236415"/>
    </source>
</evidence>
<proteinExistence type="predicted"/>
<name>A0ABY8X8J7_9BACL</name>
<keyword evidence="2" id="KW-1185">Reference proteome</keyword>
<accession>A0ABY8X8J7</accession>